<dbReference type="Proteomes" id="UP000076858">
    <property type="component" value="Unassembled WGS sequence"/>
</dbReference>
<comment type="similarity">
    <text evidence="2 4">Belongs to the AB hydrolase superfamily. Lipase family.</text>
</comment>
<evidence type="ECO:0000256" key="1">
    <source>
        <dbReference type="ARBA" id="ARBA00004613"/>
    </source>
</evidence>
<dbReference type="GO" id="GO:0016298">
    <property type="term" value="F:lipase activity"/>
    <property type="evidence" value="ECO:0007669"/>
    <property type="project" value="InterPro"/>
</dbReference>
<evidence type="ECO:0000259" key="6">
    <source>
        <dbReference type="Pfam" id="PF00151"/>
    </source>
</evidence>
<evidence type="ECO:0000256" key="3">
    <source>
        <dbReference type="ARBA" id="ARBA00022525"/>
    </source>
</evidence>
<accession>A0A164LYE7</accession>
<dbReference type="OrthoDB" id="199913at2759"/>
<comment type="caution">
    <text evidence="7">The sequence shown here is derived from an EMBL/GenBank/DDBJ whole genome shotgun (WGS) entry which is preliminary data.</text>
</comment>
<keyword evidence="8" id="KW-1185">Reference proteome</keyword>
<feature type="chain" id="PRO_5007851628" evidence="5">
    <location>
        <begin position="22"/>
        <end position="302"/>
    </location>
</feature>
<evidence type="ECO:0000256" key="5">
    <source>
        <dbReference type="SAM" id="SignalP"/>
    </source>
</evidence>
<dbReference type="PRINTS" id="PR00821">
    <property type="entry name" value="TAGLIPASE"/>
</dbReference>
<feature type="signal peptide" evidence="5">
    <location>
        <begin position="1"/>
        <end position="21"/>
    </location>
</feature>
<dbReference type="Gene3D" id="3.40.50.1820">
    <property type="entry name" value="alpha/beta hydrolase"/>
    <property type="match status" value="1"/>
</dbReference>
<dbReference type="GO" id="GO:0005615">
    <property type="term" value="C:extracellular space"/>
    <property type="evidence" value="ECO:0007669"/>
    <property type="project" value="TreeGrafter"/>
</dbReference>
<dbReference type="InterPro" id="IPR000734">
    <property type="entry name" value="TAG_lipase"/>
</dbReference>
<dbReference type="PANTHER" id="PTHR11610">
    <property type="entry name" value="LIPASE"/>
    <property type="match status" value="1"/>
</dbReference>
<dbReference type="Pfam" id="PF00151">
    <property type="entry name" value="Lipase"/>
    <property type="match status" value="1"/>
</dbReference>
<protein>
    <submittedName>
        <fullName evidence="7">Putative Pancreatic lipase-related protein 2</fullName>
    </submittedName>
</protein>
<dbReference type="InterPro" id="IPR013818">
    <property type="entry name" value="Lipase"/>
</dbReference>
<dbReference type="STRING" id="35525.A0A164LYE7"/>
<evidence type="ECO:0000256" key="4">
    <source>
        <dbReference type="RuleBase" id="RU004262"/>
    </source>
</evidence>
<dbReference type="SUPFAM" id="SSF53474">
    <property type="entry name" value="alpha/beta-Hydrolases"/>
    <property type="match status" value="1"/>
</dbReference>
<dbReference type="PANTHER" id="PTHR11610:SF190">
    <property type="entry name" value="VITELLOGENIN-3-LIKE PROTEIN"/>
    <property type="match status" value="1"/>
</dbReference>
<dbReference type="InterPro" id="IPR033906">
    <property type="entry name" value="Lipase_N"/>
</dbReference>
<dbReference type="CDD" id="cd00707">
    <property type="entry name" value="Pancreat_lipase_like"/>
    <property type="match status" value="1"/>
</dbReference>
<dbReference type="GO" id="GO:0016042">
    <property type="term" value="P:lipid catabolic process"/>
    <property type="evidence" value="ECO:0007669"/>
    <property type="project" value="TreeGrafter"/>
</dbReference>
<dbReference type="EMBL" id="LRGB01003123">
    <property type="protein sequence ID" value="KZS04550.1"/>
    <property type="molecule type" value="Genomic_DNA"/>
</dbReference>
<organism evidence="7 8">
    <name type="scientific">Daphnia magna</name>
    <dbReference type="NCBI Taxonomy" id="35525"/>
    <lineage>
        <taxon>Eukaryota</taxon>
        <taxon>Metazoa</taxon>
        <taxon>Ecdysozoa</taxon>
        <taxon>Arthropoda</taxon>
        <taxon>Crustacea</taxon>
        <taxon>Branchiopoda</taxon>
        <taxon>Diplostraca</taxon>
        <taxon>Cladocera</taxon>
        <taxon>Anomopoda</taxon>
        <taxon>Daphniidae</taxon>
        <taxon>Daphnia</taxon>
    </lineage>
</organism>
<keyword evidence="5" id="KW-0732">Signal</keyword>
<dbReference type="AlphaFoldDB" id="A0A164LYE7"/>
<evidence type="ECO:0000313" key="8">
    <source>
        <dbReference type="Proteomes" id="UP000076858"/>
    </source>
</evidence>
<evidence type="ECO:0000313" key="7">
    <source>
        <dbReference type="EMBL" id="KZS04550.1"/>
    </source>
</evidence>
<name>A0A164LYE7_9CRUS</name>
<comment type="subcellular location">
    <subcellularLocation>
        <location evidence="1">Secreted</location>
    </subcellularLocation>
</comment>
<feature type="domain" description="Lipase" evidence="6">
    <location>
        <begin position="25"/>
        <end position="299"/>
    </location>
</feature>
<dbReference type="InterPro" id="IPR029058">
    <property type="entry name" value="AB_hydrolase_fold"/>
</dbReference>
<reference evidence="7 8" key="1">
    <citation type="submission" date="2016-03" db="EMBL/GenBank/DDBJ databases">
        <title>EvidentialGene: Evidence-directed Construction of Genes on Genomes.</title>
        <authorList>
            <person name="Gilbert D.G."/>
            <person name="Choi J.-H."/>
            <person name="Mockaitis K."/>
            <person name="Colbourne J."/>
            <person name="Pfrender M."/>
        </authorList>
    </citation>
    <scope>NUCLEOTIDE SEQUENCE [LARGE SCALE GENOMIC DNA]</scope>
    <source>
        <strain evidence="7 8">Xinb3</strain>
        <tissue evidence="7">Complete organism</tissue>
    </source>
</reference>
<sequence length="302" mass="32460">MSAVMKTLVIVVTLLVTLSAAGSIARAEVNPVDVVFQLFTRANPTQAQLLYLNDDAVLGQSYYNHSLPTKLIAHGHYGSPTLAYSMRDAYLEKEDCNVISVDWSVLAAGEYVMVAQNGVPTAGLTTGEFVNYLIIKGTPLNAFHLIGFDMGAHAVGNAGAAVTSGKVPRITGLDPIEAYFSLEYVDARLDTNDALFVDIIHTQVTYSIPIGHVDFFPNAGLVQPGCPDPDTTCCSHCRVIDLFAESISNPTGFDSLRCSSWENYVDGSCASNNHAFMGENVNVNARGSFYLITNGQSPYSQA</sequence>
<keyword evidence="3" id="KW-0964">Secreted</keyword>
<gene>
    <name evidence="7" type="ORF">APZ42_032860</name>
</gene>
<proteinExistence type="inferred from homology"/>
<evidence type="ECO:0000256" key="2">
    <source>
        <dbReference type="ARBA" id="ARBA00010701"/>
    </source>
</evidence>